<sequence length="172" mass="20105">MYKRRKTPTDANPAKWLLNRLTSADEHSKILIMEANVLFWATSIMKFTYSFIYHFIRNSSELPPFKIPEIRFVRAGVAIVHDQTTARFLPKSHSNFYLPPLYLIEERINEAKDGFYKFFNSGSAVSIDMTRQDASELSEFLAFTQHVQFYKMKGAAYNSIFQYRSIDSITDF</sequence>
<organism evidence="2 3">
    <name type="scientific">Favolaschia claudopus</name>
    <dbReference type="NCBI Taxonomy" id="2862362"/>
    <lineage>
        <taxon>Eukaryota</taxon>
        <taxon>Fungi</taxon>
        <taxon>Dikarya</taxon>
        <taxon>Basidiomycota</taxon>
        <taxon>Agaricomycotina</taxon>
        <taxon>Agaricomycetes</taxon>
        <taxon>Agaricomycetidae</taxon>
        <taxon>Agaricales</taxon>
        <taxon>Marasmiineae</taxon>
        <taxon>Mycenaceae</taxon>
        <taxon>Favolaschia</taxon>
    </lineage>
</organism>
<keyword evidence="1" id="KW-0472">Membrane</keyword>
<evidence type="ECO:0000313" key="3">
    <source>
        <dbReference type="Proteomes" id="UP001362999"/>
    </source>
</evidence>
<dbReference type="AlphaFoldDB" id="A0AAV9Z792"/>
<evidence type="ECO:0000256" key="1">
    <source>
        <dbReference type="SAM" id="Phobius"/>
    </source>
</evidence>
<feature type="transmembrane region" description="Helical" evidence="1">
    <location>
        <begin position="37"/>
        <end position="56"/>
    </location>
</feature>
<protein>
    <submittedName>
        <fullName evidence="2">Uncharacterized protein</fullName>
    </submittedName>
</protein>
<name>A0AAV9Z792_9AGAR</name>
<keyword evidence="3" id="KW-1185">Reference proteome</keyword>
<keyword evidence="1" id="KW-1133">Transmembrane helix</keyword>
<dbReference type="Proteomes" id="UP001362999">
    <property type="component" value="Unassembled WGS sequence"/>
</dbReference>
<keyword evidence="1" id="KW-0812">Transmembrane</keyword>
<dbReference type="EMBL" id="JAWWNJ010000189">
    <property type="protein sequence ID" value="KAK6972308.1"/>
    <property type="molecule type" value="Genomic_DNA"/>
</dbReference>
<reference evidence="2 3" key="1">
    <citation type="journal article" date="2024" name="J Genomics">
        <title>Draft genome sequencing and assembly of Favolaschia claudopus CIRM-BRFM 2984 isolated from oak limbs.</title>
        <authorList>
            <person name="Navarro D."/>
            <person name="Drula E."/>
            <person name="Chaduli D."/>
            <person name="Cazenave R."/>
            <person name="Ahrendt S."/>
            <person name="Wang J."/>
            <person name="Lipzen A."/>
            <person name="Daum C."/>
            <person name="Barry K."/>
            <person name="Grigoriev I.V."/>
            <person name="Favel A."/>
            <person name="Rosso M.N."/>
            <person name="Martin F."/>
        </authorList>
    </citation>
    <scope>NUCLEOTIDE SEQUENCE [LARGE SCALE GENOMIC DNA]</scope>
    <source>
        <strain evidence="2 3">CIRM-BRFM 2984</strain>
    </source>
</reference>
<comment type="caution">
    <text evidence="2">The sequence shown here is derived from an EMBL/GenBank/DDBJ whole genome shotgun (WGS) entry which is preliminary data.</text>
</comment>
<evidence type="ECO:0000313" key="2">
    <source>
        <dbReference type="EMBL" id="KAK6972308.1"/>
    </source>
</evidence>
<accession>A0AAV9Z792</accession>
<proteinExistence type="predicted"/>
<gene>
    <name evidence="2" type="ORF">R3P38DRAFT_2584639</name>
</gene>